<organism evidence="2 3">
    <name type="scientific">Bifidobacterium vansinderenii</name>
    <dbReference type="NCBI Taxonomy" id="1984871"/>
    <lineage>
        <taxon>Bacteria</taxon>
        <taxon>Bacillati</taxon>
        <taxon>Actinomycetota</taxon>
        <taxon>Actinomycetes</taxon>
        <taxon>Bifidobacteriales</taxon>
        <taxon>Bifidobacteriaceae</taxon>
        <taxon>Bifidobacterium</taxon>
    </lineage>
</organism>
<evidence type="ECO:0000313" key="3">
    <source>
        <dbReference type="Proteomes" id="UP000215433"/>
    </source>
</evidence>
<protein>
    <submittedName>
        <fullName evidence="2">Uncharacterized protein</fullName>
    </submittedName>
</protein>
<feature type="region of interest" description="Disordered" evidence="1">
    <location>
        <begin position="30"/>
        <end position="57"/>
    </location>
</feature>
<dbReference type="EMBL" id="NEWD01000033">
    <property type="protein sequence ID" value="OXM99685.1"/>
    <property type="molecule type" value="Genomic_DNA"/>
</dbReference>
<dbReference type="Proteomes" id="UP000215433">
    <property type="component" value="Unassembled WGS sequence"/>
</dbReference>
<dbReference type="OrthoDB" id="3240494at2"/>
<name>A0A229VVX4_9BIFI</name>
<evidence type="ECO:0000313" key="2">
    <source>
        <dbReference type="EMBL" id="OXM99685.1"/>
    </source>
</evidence>
<evidence type="ECO:0000256" key="1">
    <source>
        <dbReference type="SAM" id="MobiDB-lite"/>
    </source>
</evidence>
<dbReference type="RefSeq" id="WP_093961183.1">
    <property type="nucleotide sequence ID" value="NZ_NEWD01000033.1"/>
</dbReference>
<keyword evidence="3" id="KW-1185">Reference proteome</keyword>
<feature type="compositionally biased region" description="Polar residues" evidence="1">
    <location>
        <begin position="44"/>
        <end position="57"/>
    </location>
</feature>
<gene>
    <name evidence="2" type="ORF">Tam10B_2068</name>
</gene>
<comment type="caution">
    <text evidence="2">The sequence shown here is derived from an EMBL/GenBank/DDBJ whole genome shotgun (WGS) entry which is preliminary data.</text>
</comment>
<proteinExistence type="predicted"/>
<feature type="compositionally biased region" description="Low complexity" evidence="1">
    <location>
        <begin position="30"/>
        <end position="43"/>
    </location>
</feature>
<sequence>MSRLSSPIRAAVGLAAVVVLMLPLSGCGNSGAGSASPSANNTSQSTTNPQQDSASKSTNIAWEHINGTDLQTAYMSYTEDATLGDHASQLLTESVTSTPNIDKEYVDSVTADGKITADEMNAAEQRAVDCFAGHGMIANTNYWFGLDGGLVTDSQNTTADGAISDECMYDNGYEALRIAYLDAVRNPDGVDLGPYRLQCYKDYELVDQDYSYEQYQRDQDSGKSRLNSVDPATPAYRDYVECLTDPLHAMTSDTTGIPSSAN</sequence>
<dbReference type="AlphaFoldDB" id="A0A229VVX4"/>
<accession>A0A229VVX4</accession>
<reference evidence="2 3" key="1">
    <citation type="submission" date="2017-05" db="EMBL/GenBank/DDBJ databases">
        <title>Bifidobacterium vansinderenii sp. nov.</title>
        <authorList>
            <person name="Lugli G.A."/>
            <person name="Duranti S."/>
            <person name="Mangifesta M."/>
        </authorList>
    </citation>
    <scope>NUCLEOTIDE SEQUENCE [LARGE SCALE GENOMIC DNA]</scope>
    <source>
        <strain evidence="2 3">Tam10B</strain>
    </source>
</reference>